<feature type="compositionally biased region" description="Low complexity" evidence="2">
    <location>
        <begin position="283"/>
        <end position="298"/>
    </location>
</feature>
<dbReference type="EMBL" id="JAWDGP010002668">
    <property type="protein sequence ID" value="KAK3781070.1"/>
    <property type="molecule type" value="Genomic_DNA"/>
</dbReference>
<evidence type="ECO:0000313" key="4">
    <source>
        <dbReference type="EMBL" id="KAK3781070.1"/>
    </source>
</evidence>
<evidence type="ECO:0000259" key="3">
    <source>
        <dbReference type="Pfam" id="PF14916"/>
    </source>
</evidence>
<protein>
    <recommendedName>
        <fullName evidence="3">CCDC92/74 N-terminal domain-containing protein</fullName>
    </recommendedName>
</protein>
<dbReference type="Pfam" id="PF14916">
    <property type="entry name" value="CCDC92"/>
    <property type="match status" value="1"/>
</dbReference>
<organism evidence="4 5">
    <name type="scientific">Elysia crispata</name>
    <name type="common">lettuce slug</name>
    <dbReference type="NCBI Taxonomy" id="231223"/>
    <lineage>
        <taxon>Eukaryota</taxon>
        <taxon>Metazoa</taxon>
        <taxon>Spiralia</taxon>
        <taxon>Lophotrochozoa</taxon>
        <taxon>Mollusca</taxon>
        <taxon>Gastropoda</taxon>
        <taxon>Heterobranchia</taxon>
        <taxon>Euthyneura</taxon>
        <taxon>Panpulmonata</taxon>
        <taxon>Sacoglossa</taxon>
        <taxon>Placobranchoidea</taxon>
        <taxon>Plakobranchidae</taxon>
        <taxon>Elysia</taxon>
    </lineage>
</organism>
<gene>
    <name evidence="4" type="ORF">RRG08_010081</name>
</gene>
<dbReference type="AlphaFoldDB" id="A0AAE1A4J8"/>
<comment type="caution">
    <text evidence="4">The sequence shown here is derived from an EMBL/GenBank/DDBJ whole genome shotgun (WGS) entry which is preliminary data.</text>
</comment>
<evidence type="ECO:0000256" key="2">
    <source>
        <dbReference type="SAM" id="MobiDB-lite"/>
    </source>
</evidence>
<dbReference type="InterPro" id="IPR040370">
    <property type="entry name" value="CCDC74A/CCDC74B/CCDC92"/>
</dbReference>
<dbReference type="InterPro" id="IPR039496">
    <property type="entry name" value="CCDC92/74_N"/>
</dbReference>
<feature type="compositionally biased region" description="Polar residues" evidence="2">
    <location>
        <begin position="222"/>
        <end position="233"/>
    </location>
</feature>
<dbReference type="PANTHER" id="PTHR14882:SF1">
    <property type="entry name" value="CCDC92 DOMAIN-CONTAINING PROTEIN"/>
    <property type="match status" value="1"/>
</dbReference>
<feature type="domain" description="CCDC92/74 N-terminal" evidence="3">
    <location>
        <begin position="11"/>
        <end position="61"/>
    </location>
</feature>
<proteinExistence type="predicted"/>
<feature type="region of interest" description="Disordered" evidence="2">
    <location>
        <begin position="321"/>
        <end position="350"/>
    </location>
</feature>
<evidence type="ECO:0000313" key="5">
    <source>
        <dbReference type="Proteomes" id="UP001283361"/>
    </source>
</evidence>
<evidence type="ECO:0000256" key="1">
    <source>
        <dbReference type="ARBA" id="ARBA00023054"/>
    </source>
</evidence>
<feature type="region of interest" description="Disordered" evidence="2">
    <location>
        <begin position="142"/>
        <end position="250"/>
    </location>
</feature>
<accession>A0AAE1A4J8</accession>
<feature type="region of interest" description="Disordered" evidence="2">
    <location>
        <begin position="274"/>
        <end position="306"/>
    </location>
</feature>
<keyword evidence="5" id="KW-1185">Reference proteome</keyword>
<keyword evidence="1" id="KW-0175">Coiled coil</keyword>
<sequence length="420" mass="44972">MSSESAIQKRNMESSILFMQQEHAAILKGLHEEIGRLQKRCTDLTFQLTMHGLTIDESGSVDSQMQQVQQELESSRTRITTLEKQLADRDKRVERLETEARSQRKRWLDESRAQSQVMNTLRAELEAKANNIAYLTTELHRLKQKSRSQEQGESGNGQAGGSGDVNKYSQRPEPGAPSQPGYLHPDSGKKAHPQHFVPAPPQREKTLGPGSAMTRIRRSGSHTRSLASGSAGNSGMVMATGKSIGHHPASADAHLTGRQQHQTTLNSAGAVSATAISNNPNHPLRLSSGRSSGSDSPDITPFLPPASKEDALLQDLAGKQAPVLPPIPVGGGGSPRDPVPEVGSHHQHQGYQGSLGAGGHHPVLVHKVVSSTSQHRQLKAGTTTSSKAEAALVTLAVENAAAPPDTAWALAQESRGSEYN</sequence>
<reference evidence="4" key="1">
    <citation type="journal article" date="2023" name="G3 (Bethesda)">
        <title>A reference genome for the long-term kleptoplast-retaining sea slug Elysia crispata morphotype clarki.</title>
        <authorList>
            <person name="Eastman K.E."/>
            <person name="Pendleton A.L."/>
            <person name="Shaikh M.A."/>
            <person name="Suttiyut T."/>
            <person name="Ogas R."/>
            <person name="Tomko P."/>
            <person name="Gavelis G."/>
            <person name="Widhalm J.R."/>
            <person name="Wisecaver J.H."/>
        </authorList>
    </citation>
    <scope>NUCLEOTIDE SEQUENCE</scope>
    <source>
        <strain evidence="4">ECLA1</strain>
    </source>
</reference>
<dbReference type="Proteomes" id="UP001283361">
    <property type="component" value="Unassembled WGS sequence"/>
</dbReference>
<dbReference type="PANTHER" id="PTHR14882">
    <property type="entry name" value="COILED-COIL DOMAIN-CONTAINING 74A"/>
    <property type="match status" value="1"/>
</dbReference>
<name>A0AAE1A4J8_9GAST</name>
<feature type="compositionally biased region" description="Gly residues" evidence="2">
    <location>
        <begin position="154"/>
        <end position="163"/>
    </location>
</feature>